<evidence type="ECO:0000256" key="3">
    <source>
        <dbReference type="ARBA" id="ARBA00023054"/>
    </source>
</evidence>
<gene>
    <name evidence="8" type="primary">fliD</name>
    <name evidence="8" type="ORF">POM99_13860</name>
</gene>
<evidence type="ECO:0000256" key="1">
    <source>
        <dbReference type="ARBA" id="ARBA00009764"/>
    </source>
</evidence>
<evidence type="ECO:0000259" key="7">
    <source>
        <dbReference type="Pfam" id="PF07195"/>
    </source>
</evidence>
<evidence type="ECO:0000256" key="4">
    <source>
        <dbReference type="ARBA" id="ARBA00023143"/>
    </source>
</evidence>
<dbReference type="RefSeq" id="WP_277278822.1">
    <property type="nucleotide sequence ID" value="NZ_JAROCY010000012.1"/>
</dbReference>
<dbReference type="Pfam" id="PF07195">
    <property type="entry name" value="FliD_C"/>
    <property type="match status" value="1"/>
</dbReference>
<keyword evidence="5" id="KW-0964">Secreted</keyword>
<evidence type="ECO:0000313" key="8">
    <source>
        <dbReference type="EMBL" id="MDF8334294.1"/>
    </source>
</evidence>
<name>A0ABT6CLA0_9SPHN</name>
<accession>A0ABT6CLA0</accession>
<comment type="caution">
    <text evidence="8">The sequence shown here is derived from an EMBL/GenBank/DDBJ whole genome shotgun (WGS) entry which is preliminary data.</text>
</comment>
<keyword evidence="3" id="KW-0175">Coiled coil</keyword>
<dbReference type="InterPro" id="IPR040026">
    <property type="entry name" value="FliD"/>
</dbReference>
<proteinExistence type="inferred from homology"/>
<dbReference type="InterPro" id="IPR010810">
    <property type="entry name" value="Flagellin_hook_IN_motif"/>
</dbReference>
<dbReference type="EMBL" id="JAROCY010000012">
    <property type="protein sequence ID" value="MDF8334294.1"/>
    <property type="molecule type" value="Genomic_DNA"/>
</dbReference>
<sequence>MASSPTSSTSATSTSSVTSSIISTLGAGSGINMAGLAEQLATAQFAARIDQLNAKNDKLTTQISAASTLKGMMNSIATSLGDRVRAGDLAATPVIANSSVATVSKGTLSGKGTMTLEVSAIAKGQTIVSPALASATTPVGSGTLTIRFGTIASGTFNPDASRAQVDVTVAAGATLADVANAINAKGSGVTAYVATGTAGPQLVFKGADGAANAFQIETTPDASDPGDPGLAQLAWTPANTTRLKASASDAAFTLDGVERTSTSNTIKDAAPGVTLNLTGTNVGNPTTISFNKPDAAITTAMDDLTSALNTVVAELNTDTAPQSGPLNNNPGARALRTALATLTSTVVMPNAAPGEPRTLADLGLKTNRDGTFAIDADKLKKTLADSPAATAAMFTTGIYGVYATFDKINRAVTSVSNANALGGSILSMTAQQTAIKKQLTTIADKQETLRNQLVSRFAKLDGRVSDSKSTLSFLQNQIDAWNAKGN</sequence>
<dbReference type="InterPro" id="IPR003481">
    <property type="entry name" value="FliD_N"/>
</dbReference>
<comment type="similarity">
    <text evidence="1 5">Belongs to the FliD family.</text>
</comment>
<comment type="subunit">
    <text evidence="2 5">Homopentamer.</text>
</comment>
<dbReference type="Pfam" id="PF02465">
    <property type="entry name" value="FliD_N"/>
    <property type="match status" value="1"/>
</dbReference>
<evidence type="ECO:0000259" key="6">
    <source>
        <dbReference type="Pfam" id="PF02465"/>
    </source>
</evidence>
<keyword evidence="9" id="KW-1185">Reference proteome</keyword>
<feature type="domain" description="Flagellar hook-associated protein 2 N-terminal" evidence="6">
    <location>
        <begin position="29"/>
        <end position="125"/>
    </location>
</feature>
<dbReference type="PANTHER" id="PTHR30288">
    <property type="entry name" value="FLAGELLAR CAP/ASSEMBLY PROTEIN FLID"/>
    <property type="match status" value="1"/>
</dbReference>
<dbReference type="Pfam" id="PF07196">
    <property type="entry name" value="Flagellin_IN"/>
    <property type="match status" value="1"/>
</dbReference>
<comment type="function">
    <text evidence="5">Required for morphogenesis and for the elongation of the flagellar filament by facilitating polymerization of the flagellin monomers at the tip of growing filament. Forms a capping structure, which prevents flagellin subunits (transported through the central channel of the flagellum) from leaking out without polymerization at the distal end.</text>
</comment>
<keyword evidence="8" id="KW-0969">Cilium</keyword>
<organism evidence="8 9">
    <name type="scientific">Novosphingobium cyanobacteriorum</name>
    <dbReference type="NCBI Taxonomy" id="3024215"/>
    <lineage>
        <taxon>Bacteria</taxon>
        <taxon>Pseudomonadati</taxon>
        <taxon>Pseudomonadota</taxon>
        <taxon>Alphaproteobacteria</taxon>
        <taxon>Sphingomonadales</taxon>
        <taxon>Sphingomonadaceae</taxon>
        <taxon>Novosphingobium</taxon>
    </lineage>
</organism>
<dbReference type="Proteomes" id="UP001222770">
    <property type="component" value="Unassembled WGS sequence"/>
</dbReference>
<feature type="domain" description="Flagellar hook-associated protein 2 C-terminal" evidence="7">
    <location>
        <begin position="247"/>
        <end position="466"/>
    </location>
</feature>
<comment type="subcellular location">
    <subcellularLocation>
        <location evidence="5">Secreted</location>
    </subcellularLocation>
    <subcellularLocation>
        <location evidence="5">Bacterial flagellum</location>
    </subcellularLocation>
</comment>
<keyword evidence="8" id="KW-0282">Flagellum</keyword>
<keyword evidence="4 5" id="KW-0975">Bacterial flagellum</keyword>
<protein>
    <recommendedName>
        <fullName evidence="5">Flagellar hook-associated protein 2</fullName>
        <shortName evidence="5">HAP2</shortName>
    </recommendedName>
    <alternativeName>
        <fullName evidence="5">Flagellar cap protein</fullName>
    </alternativeName>
</protein>
<evidence type="ECO:0000256" key="5">
    <source>
        <dbReference type="RuleBase" id="RU362066"/>
    </source>
</evidence>
<dbReference type="InterPro" id="IPR010809">
    <property type="entry name" value="FliD_C"/>
</dbReference>
<evidence type="ECO:0000256" key="2">
    <source>
        <dbReference type="ARBA" id="ARBA00011255"/>
    </source>
</evidence>
<evidence type="ECO:0000313" key="9">
    <source>
        <dbReference type="Proteomes" id="UP001222770"/>
    </source>
</evidence>
<reference evidence="8 9" key="1">
    <citation type="submission" date="2023-03" db="EMBL/GenBank/DDBJ databases">
        <title>Novosphingobium cyanobacteriorum sp. nov., isolated from a eutrophic reservoir during the Microcystis bloom period.</title>
        <authorList>
            <person name="Kang M."/>
            <person name="Le V."/>
            <person name="Ko S.-R."/>
            <person name="Lee S.-A."/>
            <person name="Ahn C.-Y."/>
        </authorList>
    </citation>
    <scope>NUCLEOTIDE SEQUENCE [LARGE SCALE GENOMIC DNA]</scope>
    <source>
        <strain evidence="8 9">HBC54</strain>
    </source>
</reference>
<dbReference type="PANTHER" id="PTHR30288:SF0">
    <property type="entry name" value="FLAGELLAR HOOK-ASSOCIATED PROTEIN 2"/>
    <property type="match status" value="1"/>
</dbReference>
<keyword evidence="8" id="KW-0966">Cell projection</keyword>